<gene>
    <name evidence="3" type="ORF">QE152_g24963</name>
</gene>
<feature type="region of interest" description="Disordered" evidence="1">
    <location>
        <begin position="110"/>
        <end position="249"/>
    </location>
</feature>
<feature type="region of interest" description="Disordered" evidence="1">
    <location>
        <begin position="525"/>
        <end position="552"/>
    </location>
</feature>
<dbReference type="Proteomes" id="UP001458880">
    <property type="component" value="Unassembled WGS sequence"/>
</dbReference>
<dbReference type="PANTHER" id="PTHR33273:SF2">
    <property type="entry name" value="ENDONUCLEASE_EXONUCLEASE_PHOSPHATASE DOMAIN-CONTAINING PROTEIN"/>
    <property type="match status" value="1"/>
</dbReference>
<evidence type="ECO:0000313" key="3">
    <source>
        <dbReference type="EMBL" id="KAK9712308.1"/>
    </source>
</evidence>
<sequence>MALQYAATPLPNYPLDGDDSRSSATSRSPDQQDKEDTLTPHCTDLSGGVNDLSDDAILNYIKELQQILEKRRQNKKTNRSLYNELSSVEDRTHSKLSPLDMDTSFCSTSSLVRPACPSSARKRGGRSSLSHSLDTSFCSTSSLVRPACPSSARKRGGRSSLSHSPPPKRVKVVAQVYSPTEGRERAPGGHLRPPARSVKPVSGNELDKIEIDITRKPTQAARSQQTRESSPIPDRSPRPHTSSPTSSQFLTVLRGHIRLPRLRVKLLNNHSEILHPLSQLTKFLPLSFGIKPIGAESRRRSDARAITSSRPRTPLRDKTNWCRISAEIRRKGYNFVKAQNTSDGIRIFPATEADFRGMVRLFNTDQIPYHTYQLPSEKVLNVVVRGVPSEIPEKEIMLQLRELGFSPHSVTRMRKSRDGAPMPLILVKISKDQRKIYNLKELASATAVSGMAMRRPDAPPLANASAAAENTHQASAQTAPRKCVCCGGEHPSGECPSPKNEPPTCVNCGDTHPANYRGCVRCPKPKAAPSRVARTPKPAPSVAPSRVQPGTG</sequence>
<dbReference type="Pfam" id="PF07530">
    <property type="entry name" value="PRE_C2HC"/>
    <property type="match status" value="1"/>
</dbReference>
<comment type="caution">
    <text evidence="3">The sequence shown here is derived from an EMBL/GenBank/DDBJ whole genome shotgun (WGS) entry which is preliminary data.</text>
</comment>
<feature type="compositionally biased region" description="Basic and acidic residues" evidence="1">
    <location>
        <begin position="205"/>
        <end position="215"/>
    </location>
</feature>
<feature type="region of interest" description="Disordered" evidence="1">
    <location>
        <begin position="1"/>
        <end position="46"/>
    </location>
</feature>
<protein>
    <submittedName>
        <fullName evidence="3">Zinc finger associated protein</fullName>
    </submittedName>
</protein>
<dbReference type="InterPro" id="IPR006579">
    <property type="entry name" value="Pre_C2HC_dom"/>
</dbReference>
<feature type="compositionally biased region" description="Polar residues" evidence="1">
    <location>
        <begin position="216"/>
        <end position="229"/>
    </location>
</feature>
<keyword evidence="4" id="KW-1185">Reference proteome</keyword>
<evidence type="ECO:0000259" key="2">
    <source>
        <dbReference type="Pfam" id="PF07530"/>
    </source>
</evidence>
<evidence type="ECO:0000256" key="1">
    <source>
        <dbReference type="SAM" id="MobiDB-lite"/>
    </source>
</evidence>
<dbReference type="AlphaFoldDB" id="A0AAW1K3X7"/>
<proteinExistence type="predicted"/>
<name>A0AAW1K3X7_POPJA</name>
<reference evidence="3 4" key="1">
    <citation type="journal article" date="2024" name="BMC Genomics">
        <title>De novo assembly and annotation of Popillia japonica's genome with initial clues to its potential as an invasive pest.</title>
        <authorList>
            <person name="Cucini C."/>
            <person name="Boschi S."/>
            <person name="Funari R."/>
            <person name="Cardaioli E."/>
            <person name="Iannotti N."/>
            <person name="Marturano G."/>
            <person name="Paoli F."/>
            <person name="Bruttini M."/>
            <person name="Carapelli A."/>
            <person name="Frati F."/>
            <person name="Nardi F."/>
        </authorList>
    </citation>
    <scope>NUCLEOTIDE SEQUENCE [LARGE SCALE GENOMIC DNA]</scope>
    <source>
        <strain evidence="3">DMR45628</strain>
    </source>
</reference>
<dbReference type="PANTHER" id="PTHR33273">
    <property type="entry name" value="DOMAIN-CONTAINING PROTEIN, PUTATIVE-RELATED"/>
    <property type="match status" value="1"/>
</dbReference>
<feature type="compositionally biased region" description="Low complexity" evidence="1">
    <location>
        <begin position="460"/>
        <end position="474"/>
    </location>
</feature>
<organism evidence="3 4">
    <name type="scientific">Popillia japonica</name>
    <name type="common">Japanese beetle</name>
    <dbReference type="NCBI Taxonomy" id="7064"/>
    <lineage>
        <taxon>Eukaryota</taxon>
        <taxon>Metazoa</taxon>
        <taxon>Ecdysozoa</taxon>
        <taxon>Arthropoda</taxon>
        <taxon>Hexapoda</taxon>
        <taxon>Insecta</taxon>
        <taxon>Pterygota</taxon>
        <taxon>Neoptera</taxon>
        <taxon>Endopterygota</taxon>
        <taxon>Coleoptera</taxon>
        <taxon>Polyphaga</taxon>
        <taxon>Scarabaeiformia</taxon>
        <taxon>Scarabaeidae</taxon>
        <taxon>Rutelinae</taxon>
        <taxon>Popillia</taxon>
    </lineage>
</organism>
<accession>A0AAW1K3X7</accession>
<feature type="region of interest" description="Disordered" evidence="1">
    <location>
        <begin position="454"/>
        <end position="474"/>
    </location>
</feature>
<feature type="compositionally biased region" description="Polar residues" evidence="1">
    <location>
        <begin position="127"/>
        <end position="143"/>
    </location>
</feature>
<feature type="domain" description="Pre-C2HC" evidence="2">
    <location>
        <begin position="394"/>
        <end position="444"/>
    </location>
</feature>
<dbReference type="EMBL" id="JASPKY010000265">
    <property type="protein sequence ID" value="KAK9712308.1"/>
    <property type="molecule type" value="Genomic_DNA"/>
</dbReference>
<evidence type="ECO:0000313" key="4">
    <source>
        <dbReference type="Proteomes" id="UP001458880"/>
    </source>
</evidence>